<dbReference type="PANTHER" id="PTHR46758:SF2">
    <property type="entry name" value="OJ1485_B09.11 PROTEIN"/>
    <property type="match status" value="1"/>
</dbReference>
<evidence type="ECO:0000313" key="10">
    <source>
        <dbReference type="Proteomes" id="UP001162541"/>
    </source>
</evidence>
<dbReference type="InterPro" id="IPR057136">
    <property type="entry name" value="At2g35280_TPR_dom"/>
</dbReference>
<dbReference type="InterPro" id="IPR044508">
    <property type="entry name" value="At5g50450/At1g67340-like"/>
</dbReference>
<dbReference type="InterPro" id="IPR036047">
    <property type="entry name" value="F-box-like_dom_sf"/>
</dbReference>
<keyword evidence="3" id="KW-0862">Zinc</keyword>
<dbReference type="Proteomes" id="UP001162541">
    <property type="component" value="Chromosome 1"/>
</dbReference>
<dbReference type="SUPFAM" id="SSF81901">
    <property type="entry name" value="HCP-like"/>
    <property type="match status" value="1"/>
</dbReference>
<dbReference type="InterPro" id="IPR002893">
    <property type="entry name" value="Znf_MYND"/>
</dbReference>
<dbReference type="Pfam" id="PF23310">
    <property type="entry name" value="TPR_27"/>
    <property type="match status" value="1"/>
</dbReference>
<organism evidence="8 9">
    <name type="scientific">Marchantia polymorpha subsp. ruderalis</name>
    <dbReference type="NCBI Taxonomy" id="1480154"/>
    <lineage>
        <taxon>Eukaryota</taxon>
        <taxon>Viridiplantae</taxon>
        <taxon>Streptophyta</taxon>
        <taxon>Embryophyta</taxon>
        <taxon>Marchantiophyta</taxon>
        <taxon>Marchantiopsida</taxon>
        <taxon>Marchantiidae</taxon>
        <taxon>Marchantiales</taxon>
        <taxon>Marchantiaceae</taxon>
        <taxon>Marchantia</taxon>
    </lineage>
</organism>
<accession>A0A176WC04</accession>
<feature type="region of interest" description="Disordered" evidence="5">
    <location>
        <begin position="1"/>
        <end position="41"/>
    </location>
</feature>
<evidence type="ECO:0000256" key="5">
    <source>
        <dbReference type="SAM" id="MobiDB-lite"/>
    </source>
</evidence>
<evidence type="ECO:0000256" key="1">
    <source>
        <dbReference type="ARBA" id="ARBA00022723"/>
    </source>
</evidence>
<protein>
    <recommendedName>
        <fullName evidence="6">MYND-type domain-containing protein</fullName>
    </recommendedName>
</protein>
<dbReference type="SUPFAM" id="SSF144232">
    <property type="entry name" value="HIT/MYND zinc finger-like"/>
    <property type="match status" value="1"/>
</dbReference>
<dbReference type="Gene3D" id="1.25.40.10">
    <property type="entry name" value="Tetratricopeptide repeat domain"/>
    <property type="match status" value="1"/>
</dbReference>
<dbReference type="Pfam" id="PF01753">
    <property type="entry name" value="zf-MYND"/>
    <property type="match status" value="1"/>
</dbReference>
<dbReference type="EMBL" id="AP019866">
    <property type="protein sequence ID" value="BBM99021.1"/>
    <property type="molecule type" value="Genomic_DNA"/>
</dbReference>
<proteinExistence type="predicted"/>
<feature type="region of interest" description="Disordered" evidence="5">
    <location>
        <begin position="410"/>
        <end position="433"/>
    </location>
</feature>
<dbReference type="PANTHER" id="PTHR46758">
    <property type="entry name" value="MYND DOMAIN-CONTAINING"/>
    <property type="match status" value="1"/>
</dbReference>
<feature type="compositionally biased region" description="Basic and acidic residues" evidence="5">
    <location>
        <begin position="31"/>
        <end position="41"/>
    </location>
</feature>
<evidence type="ECO:0000256" key="4">
    <source>
        <dbReference type="PROSITE-ProRule" id="PRU00134"/>
    </source>
</evidence>
<evidence type="ECO:0000259" key="6">
    <source>
        <dbReference type="PROSITE" id="PS50865"/>
    </source>
</evidence>
<dbReference type="CDD" id="cd09917">
    <property type="entry name" value="F-box_SF"/>
    <property type="match status" value="1"/>
</dbReference>
<sequence>MRTRGANYPSASDGITFSIRPPMPKRRRPAANKDKEEVCERPRKVSRTKRFSSVFDLLPDDIVLDIMVRLGATAKSPADVVHTMLTCRRFCALVTHNLVLASAAPAALAVKASGWSDGAHRYLKRCAHAGNVEASYTMGMIRFYCMNSKGQGASLMAKAAMQSHAPALHSLAVIQFNGSGGTRKDKDLKAGVALCARAATLGHVDAMRELGHCLQDGYGVPMNIPEGRRLLLEANAREAAAAVAASPRCFMESALQAAAGSGGVGCLHNHIVYQSALQSTKGDGATRSAAGQPAVYPAVHPAVNDYLERNSVYRLLQGGGCSLLSDFGCNVPPAKLHIANRFLVDWFNLYPPEAGLRLCSHSNCGRPETRRHEFRRCSACGSVNYCSRACQALDWKIRHKYDCSPVADWEEREDAEEEQEDPEHAAEEDNDDS</sequence>
<reference evidence="10" key="3">
    <citation type="journal article" date="2020" name="Curr. Biol.">
        <title>Chromatin organization in early land plants reveals an ancestral association between H3K27me3, transposons, and constitutive heterochromatin.</title>
        <authorList>
            <person name="Montgomery S.A."/>
            <person name="Tanizawa Y."/>
            <person name="Galik B."/>
            <person name="Wang N."/>
            <person name="Ito T."/>
            <person name="Mochizuki T."/>
            <person name="Akimcheva S."/>
            <person name="Bowman J.L."/>
            <person name="Cognat V."/>
            <person name="Marechal-Drouard L."/>
            <person name="Ekker H."/>
            <person name="Hong S.F."/>
            <person name="Kohchi T."/>
            <person name="Lin S.S."/>
            <person name="Liu L.D."/>
            <person name="Nakamura Y."/>
            <person name="Valeeva L.R."/>
            <person name="Shakirov E.V."/>
            <person name="Shippen D.E."/>
            <person name="Wei W.L."/>
            <person name="Yagura M."/>
            <person name="Yamaoka S."/>
            <person name="Yamato K.T."/>
            <person name="Liu C."/>
            <person name="Berger F."/>
        </authorList>
    </citation>
    <scope>NUCLEOTIDE SEQUENCE [LARGE SCALE GENOMIC DNA]</scope>
    <source>
        <strain evidence="10">Tak-1</strain>
    </source>
</reference>
<evidence type="ECO:0000313" key="8">
    <source>
        <dbReference type="EMBL" id="OAE29912.1"/>
    </source>
</evidence>
<dbReference type="SUPFAM" id="SSF81383">
    <property type="entry name" value="F-box domain"/>
    <property type="match status" value="1"/>
</dbReference>
<dbReference type="Proteomes" id="UP000077202">
    <property type="component" value="Unassembled WGS sequence"/>
</dbReference>
<feature type="compositionally biased region" description="Acidic residues" evidence="5">
    <location>
        <begin position="410"/>
        <end position="421"/>
    </location>
</feature>
<keyword evidence="9" id="KW-1185">Reference proteome</keyword>
<dbReference type="Gene3D" id="6.10.140.2220">
    <property type="match status" value="1"/>
</dbReference>
<gene>
    <name evidence="8" type="ORF">AXG93_773s1520</name>
    <name evidence="7" type="ORF">Mp_1g18040</name>
</gene>
<dbReference type="AlphaFoldDB" id="A0A176WC04"/>
<evidence type="ECO:0000313" key="9">
    <source>
        <dbReference type="Proteomes" id="UP000077202"/>
    </source>
</evidence>
<dbReference type="PROSITE" id="PS50865">
    <property type="entry name" value="ZF_MYND_2"/>
    <property type="match status" value="1"/>
</dbReference>
<evidence type="ECO:0000256" key="3">
    <source>
        <dbReference type="ARBA" id="ARBA00022833"/>
    </source>
</evidence>
<dbReference type="GO" id="GO:0008270">
    <property type="term" value="F:zinc ion binding"/>
    <property type="evidence" value="ECO:0007669"/>
    <property type="project" value="UniProtKB-KW"/>
</dbReference>
<feature type="domain" description="MYND-type" evidence="6">
    <location>
        <begin position="361"/>
        <end position="403"/>
    </location>
</feature>
<name>A0A176WC04_MARPO</name>
<dbReference type="FunFam" id="6.10.140.2220:FF:000033">
    <property type="entry name" value="Predicted protein"/>
    <property type="match status" value="1"/>
</dbReference>
<evidence type="ECO:0000256" key="2">
    <source>
        <dbReference type="ARBA" id="ARBA00022771"/>
    </source>
</evidence>
<reference evidence="8 9" key="1">
    <citation type="submission" date="2016-03" db="EMBL/GenBank/DDBJ databases">
        <title>Mechanisms controlling the formation of the plant cell surface in tip-growing cells are functionally conserved among land plants.</title>
        <authorList>
            <person name="Honkanen S."/>
            <person name="Jones V.A."/>
            <person name="Morieri G."/>
            <person name="Champion C."/>
            <person name="Hetherington A.J."/>
            <person name="Kelly S."/>
            <person name="Saint-Marcoux D."/>
            <person name="Proust H."/>
            <person name="Prescott H."/>
            <person name="Dolan L."/>
        </authorList>
    </citation>
    <scope>NUCLEOTIDE SEQUENCE [LARGE SCALE GENOMIC DNA]</scope>
    <source>
        <strain evidence="9">cv. Tak-1 and cv. Tak-2</strain>
        <tissue evidence="8">Whole gametophyte</tissue>
    </source>
</reference>
<keyword evidence="1" id="KW-0479">Metal-binding</keyword>
<keyword evidence="2 4" id="KW-0863">Zinc-finger</keyword>
<dbReference type="InterPro" id="IPR011990">
    <property type="entry name" value="TPR-like_helical_dom_sf"/>
</dbReference>
<reference evidence="7" key="2">
    <citation type="journal article" date="2019" name="Curr. Biol.">
        <title>Chromatin organization in early land plants reveals an ancestral association between H3K27me3, transposons, and constitutive heterochromatin.</title>
        <authorList>
            <person name="Montgomery S.A."/>
            <person name="Tanizawa Y."/>
            <person name="Galik B."/>
            <person name="Wang N."/>
            <person name="Ito T."/>
            <person name="Mochizuki T."/>
            <person name="Akimcheva S."/>
            <person name="Bowman J."/>
            <person name="Cognat V."/>
            <person name="Drouard L."/>
            <person name="Ekker H."/>
            <person name="Houng S."/>
            <person name="Kohchi T."/>
            <person name="Lin S."/>
            <person name="Liu L.D."/>
            <person name="Nakamura Y."/>
            <person name="Valeeva L.R."/>
            <person name="Shakirov E.V."/>
            <person name="Shippen D.E."/>
            <person name="Wei W."/>
            <person name="Yagura M."/>
            <person name="Yamaoka S."/>
            <person name="Yamato K.T."/>
            <person name="Liu C."/>
            <person name="Berger F."/>
        </authorList>
    </citation>
    <scope>NUCLEOTIDE SEQUENCE [LARGE SCALE GENOMIC DNA]</scope>
    <source>
        <strain evidence="7">Tak-1</strain>
    </source>
</reference>
<dbReference type="EMBL" id="LVLJ01001380">
    <property type="protein sequence ID" value="OAE29912.1"/>
    <property type="molecule type" value="Genomic_DNA"/>
</dbReference>
<evidence type="ECO:0000313" key="7">
    <source>
        <dbReference type="EMBL" id="BBM99021.1"/>
    </source>
</evidence>